<reference evidence="1 2" key="1">
    <citation type="submission" date="2016-10" db="EMBL/GenBank/DDBJ databases">
        <authorList>
            <person name="de Groot N.N."/>
        </authorList>
    </citation>
    <scope>NUCLEOTIDE SEQUENCE [LARGE SCALE GENOMIC DNA]</scope>
    <source>
        <strain evidence="1 2">KH2T6</strain>
    </source>
</reference>
<dbReference type="RefSeq" id="WP_074835609.1">
    <property type="nucleotide sequence ID" value="NZ_FOAT01000020.1"/>
</dbReference>
<evidence type="ECO:0000313" key="2">
    <source>
        <dbReference type="Proteomes" id="UP000186015"/>
    </source>
</evidence>
<sequence>MLKRSTVLQHKHIIEIRIENEKRATCCEAGSYDLVSYCKICGRELSRRTINTSMKAHVYGKPTVDDDADSYLWFDSDKHLVIKCEVCGGYLFPGDDTRSADLCFDSIGKIPFFDTRGIIPRICSDILQDDEDTYDQSSEIEKILMESNLYEGMEFEKIVRLPIYHQMKKIGYDYSKRSKSFVFVGLVENMGG</sequence>
<dbReference type="AlphaFoldDB" id="A0A1H7P9W6"/>
<proteinExistence type="predicted"/>
<organism evidence="1 2">
    <name type="scientific">Ruminococcus albus</name>
    <dbReference type="NCBI Taxonomy" id="1264"/>
    <lineage>
        <taxon>Bacteria</taxon>
        <taxon>Bacillati</taxon>
        <taxon>Bacillota</taxon>
        <taxon>Clostridia</taxon>
        <taxon>Eubacteriales</taxon>
        <taxon>Oscillospiraceae</taxon>
        <taxon>Ruminococcus</taxon>
    </lineage>
</organism>
<accession>A0A1H7P9W6</accession>
<protein>
    <submittedName>
        <fullName evidence="1">Uncharacterized protein</fullName>
    </submittedName>
</protein>
<dbReference type="EMBL" id="FOAT01000020">
    <property type="protein sequence ID" value="SEL32561.1"/>
    <property type="molecule type" value="Genomic_DNA"/>
</dbReference>
<name>A0A1H7P9W6_RUMAL</name>
<dbReference type="Proteomes" id="UP000186015">
    <property type="component" value="Unassembled WGS sequence"/>
</dbReference>
<dbReference type="OrthoDB" id="2096732at2"/>
<gene>
    <name evidence="1" type="ORF">SAMN05216469_12015</name>
</gene>
<evidence type="ECO:0000313" key="1">
    <source>
        <dbReference type="EMBL" id="SEL32561.1"/>
    </source>
</evidence>